<keyword evidence="2" id="KW-1185">Reference proteome</keyword>
<gene>
    <name evidence="1" type="ORF">GCM10010468_81960</name>
</gene>
<dbReference type="EMBL" id="BAAAUV010000062">
    <property type="protein sequence ID" value="GAA3243826.1"/>
    <property type="molecule type" value="Genomic_DNA"/>
</dbReference>
<dbReference type="Pfam" id="PF19691">
    <property type="entry name" value="DUF6192"/>
    <property type="match status" value="1"/>
</dbReference>
<name>A0ABP6QP93_9ACTN</name>
<proteinExistence type="predicted"/>
<accession>A0ABP6QP93</accession>
<evidence type="ECO:0000313" key="2">
    <source>
        <dbReference type="Proteomes" id="UP001501237"/>
    </source>
</evidence>
<evidence type="ECO:0000313" key="1">
    <source>
        <dbReference type="EMBL" id="GAA3243826.1"/>
    </source>
</evidence>
<protein>
    <submittedName>
        <fullName evidence="1">Uncharacterized protein</fullName>
    </submittedName>
</protein>
<comment type="caution">
    <text evidence="1">The sequence shown here is derived from an EMBL/GenBank/DDBJ whole genome shotgun (WGS) entry which is preliminary data.</text>
</comment>
<sequence length="88" mass="9336">MPPAAAERLEEIRQSREFLELVTACSAFTGAIGRAIPNLRGQQLTDAEKGTVLGQVAKVRATADWLESAVNTGNLSLDEGLAALLRGE</sequence>
<dbReference type="InterPro" id="IPR045683">
    <property type="entry name" value="DUF6192"/>
</dbReference>
<dbReference type="Proteomes" id="UP001501237">
    <property type="component" value="Unassembled WGS sequence"/>
</dbReference>
<reference evidence="2" key="1">
    <citation type="journal article" date="2019" name="Int. J. Syst. Evol. Microbiol.">
        <title>The Global Catalogue of Microorganisms (GCM) 10K type strain sequencing project: providing services to taxonomists for standard genome sequencing and annotation.</title>
        <authorList>
            <consortium name="The Broad Institute Genomics Platform"/>
            <consortium name="The Broad Institute Genome Sequencing Center for Infectious Disease"/>
            <person name="Wu L."/>
            <person name="Ma J."/>
        </authorList>
    </citation>
    <scope>NUCLEOTIDE SEQUENCE [LARGE SCALE GENOMIC DNA]</scope>
    <source>
        <strain evidence="2">JCM 9377</strain>
    </source>
</reference>
<dbReference type="RefSeq" id="WP_344840255.1">
    <property type="nucleotide sequence ID" value="NZ_BAAAUV010000062.1"/>
</dbReference>
<organism evidence="1 2">
    <name type="scientific">Actinocorallia longicatena</name>
    <dbReference type="NCBI Taxonomy" id="111803"/>
    <lineage>
        <taxon>Bacteria</taxon>
        <taxon>Bacillati</taxon>
        <taxon>Actinomycetota</taxon>
        <taxon>Actinomycetes</taxon>
        <taxon>Streptosporangiales</taxon>
        <taxon>Thermomonosporaceae</taxon>
        <taxon>Actinocorallia</taxon>
    </lineage>
</organism>